<dbReference type="PANTHER" id="PTHR11709">
    <property type="entry name" value="MULTI-COPPER OXIDASE"/>
    <property type="match status" value="1"/>
</dbReference>
<dbReference type="InterPro" id="IPR006311">
    <property type="entry name" value="TAT_signal"/>
</dbReference>
<evidence type="ECO:0000259" key="5">
    <source>
        <dbReference type="Pfam" id="PF00394"/>
    </source>
</evidence>
<dbReference type="Proteomes" id="UP001551675">
    <property type="component" value="Unassembled WGS sequence"/>
</dbReference>
<organism evidence="8 9">
    <name type="scientific">Microtetraspora glauca</name>
    <dbReference type="NCBI Taxonomy" id="1996"/>
    <lineage>
        <taxon>Bacteria</taxon>
        <taxon>Bacillati</taxon>
        <taxon>Actinomycetota</taxon>
        <taxon>Actinomycetes</taxon>
        <taxon>Streptosporangiales</taxon>
        <taxon>Streptosporangiaceae</taxon>
        <taxon>Microtetraspora</taxon>
    </lineage>
</organism>
<feature type="domain" description="Plastocyanin-like" evidence="7">
    <location>
        <begin position="67"/>
        <end position="172"/>
    </location>
</feature>
<keyword evidence="3" id="KW-0186">Copper</keyword>
<evidence type="ECO:0000259" key="6">
    <source>
        <dbReference type="Pfam" id="PF07731"/>
    </source>
</evidence>
<dbReference type="PROSITE" id="PS00080">
    <property type="entry name" value="MULTICOPPER_OXIDASE2"/>
    <property type="match status" value="1"/>
</dbReference>
<dbReference type="PROSITE" id="PS51318">
    <property type="entry name" value="TAT"/>
    <property type="match status" value="1"/>
</dbReference>
<dbReference type="PROSITE" id="PS00079">
    <property type="entry name" value="MULTICOPPER_OXIDASE1"/>
    <property type="match status" value="1"/>
</dbReference>
<dbReference type="CDD" id="cd13861">
    <property type="entry name" value="CuRO_1_CumA_like"/>
    <property type="match status" value="1"/>
</dbReference>
<dbReference type="InterPro" id="IPR034279">
    <property type="entry name" value="CuRO_3_CopA"/>
</dbReference>
<dbReference type="InterPro" id="IPR001117">
    <property type="entry name" value="Cu-oxidase_2nd"/>
</dbReference>
<evidence type="ECO:0000256" key="4">
    <source>
        <dbReference type="SAM" id="MobiDB-lite"/>
    </source>
</evidence>
<dbReference type="PROSITE" id="PS51257">
    <property type="entry name" value="PROKAR_LIPOPROTEIN"/>
    <property type="match status" value="1"/>
</dbReference>
<protein>
    <submittedName>
        <fullName evidence="8">Multicopper oxidase family protein</fullName>
    </submittedName>
</protein>
<evidence type="ECO:0000256" key="3">
    <source>
        <dbReference type="ARBA" id="ARBA00023008"/>
    </source>
</evidence>
<dbReference type="RefSeq" id="WP_358140226.1">
    <property type="nucleotide sequence ID" value="NZ_JBFALK010000026.1"/>
</dbReference>
<keyword evidence="9" id="KW-1185">Reference proteome</keyword>
<feature type="domain" description="Plastocyanin-like" evidence="5">
    <location>
        <begin position="288"/>
        <end position="374"/>
    </location>
</feature>
<feature type="region of interest" description="Disordered" evidence="4">
    <location>
        <begin position="211"/>
        <end position="264"/>
    </location>
</feature>
<reference evidence="8 9" key="1">
    <citation type="submission" date="2024-06" db="EMBL/GenBank/DDBJ databases">
        <title>The Natural Products Discovery Center: Release of the First 8490 Sequenced Strains for Exploring Actinobacteria Biosynthetic Diversity.</title>
        <authorList>
            <person name="Kalkreuter E."/>
            <person name="Kautsar S.A."/>
            <person name="Yang D."/>
            <person name="Bader C.D."/>
            <person name="Teijaro C.N."/>
            <person name="Fluegel L."/>
            <person name="Davis C.M."/>
            <person name="Simpson J.R."/>
            <person name="Lauterbach L."/>
            <person name="Steele A.D."/>
            <person name="Gui C."/>
            <person name="Meng S."/>
            <person name="Li G."/>
            <person name="Viehrig K."/>
            <person name="Ye F."/>
            <person name="Su P."/>
            <person name="Kiefer A.F."/>
            <person name="Nichols A."/>
            <person name="Cepeda A.J."/>
            <person name="Yan W."/>
            <person name="Fan B."/>
            <person name="Jiang Y."/>
            <person name="Adhikari A."/>
            <person name="Zheng C.-J."/>
            <person name="Schuster L."/>
            <person name="Cowan T.M."/>
            <person name="Smanski M.J."/>
            <person name="Chevrette M.G."/>
            <person name="De Carvalho L.P.S."/>
            <person name="Shen B."/>
        </authorList>
    </citation>
    <scope>NUCLEOTIDE SEQUENCE [LARGE SCALE GENOMIC DNA]</scope>
    <source>
        <strain evidence="8 9">NPDC050100</strain>
    </source>
</reference>
<dbReference type="Pfam" id="PF07731">
    <property type="entry name" value="Cu-oxidase_2"/>
    <property type="match status" value="1"/>
</dbReference>
<dbReference type="CDD" id="cd13870">
    <property type="entry name" value="CuRO_2_CopA_like_1"/>
    <property type="match status" value="1"/>
</dbReference>
<feature type="domain" description="Plastocyanin-like" evidence="6">
    <location>
        <begin position="427"/>
        <end position="534"/>
    </location>
</feature>
<name>A0ABV3GR17_MICGL</name>
<gene>
    <name evidence="8" type="ORF">AB0I59_36065</name>
</gene>
<evidence type="ECO:0000259" key="7">
    <source>
        <dbReference type="Pfam" id="PF07732"/>
    </source>
</evidence>
<evidence type="ECO:0000256" key="2">
    <source>
        <dbReference type="ARBA" id="ARBA00023002"/>
    </source>
</evidence>
<sequence>MPSIDRRFFLRAGLAAAAGGALASACSRESTDFVRPTGDEVRAAEAARRPGRVREFHLLAQEGHADLGGPAVRTWMYGDRLPGEPIRVRAGEVVRARLTNRLPQDTTVHWHGLALRNDADGVPGVTQPAIPAGGELVYEFTASHPGTYWFHPHHGPQLDRGLYAPLIVEDPAEPLSYDEEWVVVLDDWLDGVTGTPDEVLAELTSMAAMGHAASTPSGGHGGHGAMSDGGASDGGAADGDGADGGHGGHGDMAMPTPTPSASAKWPHMMMNAESDLLGGDAGDVYYPHFLVNGKIPASPETRTAKPGTRLRIRLINAGGDTAFRVALGGHAMTVTHTDGYAVAPVETDALLIGMGERYDVLVTLKDGVFPLVALAEGKRALGRALVRTAASARAPRADVRPAELDGRLVGYDALVPADAVRLAGKTPDRTITLTLTGSMAKYDWAINGKAFDPKVVEPVRPGERVRLSFVNRSLMWHPMHLHGHTFALGRSGARKDTAIVLPGATVNADFEADNPGLWMIHCHNVYHAEAGMMTLLGYQA</sequence>
<dbReference type="Pfam" id="PF00394">
    <property type="entry name" value="Cu-oxidase"/>
    <property type="match status" value="1"/>
</dbReference>
<dbReference type="PANTHER" id="PTHR11709:SF394">
    <property type="entry name" value="FI03373P-RELATED"/>
    <property type="match status" value="1"/>
</dbReference>
<accession>A0ABV3GR17</accession>
<dbReference type="EMBL" id="JBFALK010000026">
    <property type="protein sequence ID" value="MEV0974039.1"/>
    <property type="molecule type" value="Genomic_DNA"/>
</dbReference>
<dbReference type="InterPro" id="IPR002355">
    <property type="entry name" value="Cu_oxidase_Cu_BS"/>
</dbReference>
<dbReference type="InterPro" id="IPR045087">
    <property type="entry name" value="Cu-oxidase_fam"/>
</dbReference>
<dbReference type="Gene3D" id="2.60.40.420">
    <property type="entry name" value="Cupredoxins - blue copper proteins"/>
    <property type="match status" value="3"/>
</dbReference>
<comment type="caution">
    <text evidence="8">The sequence shown here is derived from an EMBL/GenBank/DDBJ whole genome shotgun (WGS) entry which is preliminary data.</text>
</comment>
<dbReference type="SUPFAM" id="SSF49503">
    <property type="entry name" value="Cupredoxins"/>
    <property type="match status" value="3"/>
</dbReference>
<dbReference type="Pfam" id="PF07732">
    <property type="entry name" value="Cu-oxidase_3"/>
    <property type="match status" value="1"/>
</dbReference>
<dbReference type="InterPro" id="IPR011707">
    <property type="entry name" value="Cu-oxidase-like_N"/>
</dbReference>
<evidence type="ECO:0000313" key="9">
    <source>
        <dbReference type="Proteomes" id="UP001551675"/>
    </source>
</evidence>
<dbReference type="InterPro" id="IPR033138">
    <property type="entry name" value="Cu_oxidase_CS"/>
</dbReference>
<evidence type="ECO:0000313" key="8">
    <source>
        <dbReference type="EMBL" id="MEV0974039.1"/>
    </source>
</evidence>
<keyword evidence="2" id="KW-0560">Oxidoreductase</keyword>
<dbReference type="InterPro" id="IPR011706">
    <property type="entry name" value="Cu-oxidase_C"/>
</dbReference>
<dbReference type="InterPro" id="IPR008972">
    <property type="entry name" value="Cupredoxin"/>
</dbReference>
<feature type="compositionally biased region" description="Gly residues" evidence="4">
    <location>
        <begin position="231"/>
        <end position="247"/>
    </location>
</feature>
<keyword evidence="1" id="KW-0479">Metal-binding</keyword>
<dbReference type="CDD" id="cd13896">
    <property type="entry name" value="CuRO_3_CopA"/>
    <property type="match status" value="1"/>
</dbReference>
<proteinExistence type="predicted"/>
<evidence type="ECO:0000256" key="1">
    <source>
        <dbReference type="ARBA" id="ARBA00022723"/>
    </source>
</evidence>